<dbReference type="Gene3D" id="3.10.690.10">
    <property type="entry name" value="Bifunctional nuclease domain"/>
    <property type="match status" value="1"/>
</dbReference>
<organism evidence="2 3">
    <name type="scientific">candidate division MSBL1 archaeon SCGC-AAA259E22</name>
    <dbReference type="NCBI Taxonomy" id="1698265"/>
    <lineage>
        <taxon>Archaea</taxon>
        <taxon>Methanobacteriati</taxon>
        <taxon>Methanobacteriota</taxon>
        <taxon>candidate division MSBL1</taxon>
    </lineage>
</organism>
<dbReference type="SUPFAM" id="SSF103256">
    <property type="entry name" value="Hypothetical protein TM0160"/>
    <property type="match status" value="1"/>
</dbReference>
<dbReference type="GO" id="GO:0004518">
    <property type="term" value="F:nuclease activity"/>
    <property type="evidence" value="ECO:0007669"/>
    <property type="project" value="InterPro"/>
</dbReference>
<sequence length="134" mass="14936">MEGVYRTDQGFLVTLEQEAGGEILPIFVSGSQAQSIRLGLSEKEPPRPLTHDIFLQVIEDQDLVVESVAVDDLLKGTNTAELRLVRGDRTFPYDVRPSDAMALAVRKDADIFVSEDVMKRAGKREEELFGKSKK</sequence>
<dbReference type="Proteomes" id="UP000070657">
    <property type="component" value="Unassembled WGS sequence"/>
</dbReference>
<proteinExistence type="predicted"/>
<gene>
    <name evidence="2" type="ORF">AKJ66_02630</name>
</gene>
<accession>A0A133UG16</accession>
<dbReference type="InterPro" id="IPR036104">
    <property type="entry name" value="BFN_sf"/>
</dbReference>
<evidence type="ECO:0000313" key="3">
    <source>
        <dbReference type="Proteomes" id="UP000070657"/>
    </source>
</evidence>
<evidence type="ECO:0000259" key="1">
    <source>
        <dbReference type="PROSITE" id="PS51658"/>
    </source>
</evidence>
<protein>
    <recommendedName>
        <fullName evidence="1">BFN domain-containing protein</fullName>
    </recommendedName>
</protein>
<reference evidence="2 3" key="1">
    <citation type="journal article" date="2016" name="Sci. Rep.">
        <title>Metabolic traits of an uncultured archaeal lineage -MSBL1- from brine pools of the Red Sea.</title>
        <authorList>
            <person name="Mwirichia R."/>
            <person name="Alam I."/>
            <person name="Rashid M."/>
            <person name="Vinu M."/>
            <person name="Ba-Alawi W."/>
            <person name="Anthony Kamau A."/>
            <person name="Kamanda Ngugi D."/>
            <person name="Goker M."/>
            <person name="Klenk H.P."/>
            <person name="Bajic V."/>
            <person name="Stingl U."/>
        </authorList>
    </citation>
    <scope>NUCLEOTIDE SEQUENCE [LARGE SCALE GENOMIC DNA]</scope>
    <source>
        <strain evidence="2">SCGC-AAA259E22</strain>
    </source>
</reference>
<evidence type="ECO:0000313" key="2">
    <source>
        <dbReference type="EMBL" id="KXA93168.1"/>
    </source>
</evidence>
<dbReference type="EMBL" id="LHXP01000027">
    <property type="protein sequence ID" value="KXA93168.1"/>
    <property type="molecule type" value="Genomic_DNA"/>
</dbReference>
<dbReference type="Pfam" id="PF02577">
    <property type="entry name" value="BFN_dom"/>
    <property type="match status" value="1"/>
</dbReference>
<keyword evidence="3" id="KW-1185">Reference proteome</keyword>
<name>A0A133UG16_9EURY</name>
<dbReference type="InterPro" id="IPR003729">
    <property type="entry name" value="Bi_nuclease_dom"/>
</dbReference>
<feature type="domain" description="BFN" evidence="1">
    <location>
        <begin position="1"/>
        <end position="125"/>
    </location>
</feature>
<dbReference type="AlphaFoldDB" id="A0A133UG16"/>
<comment type="caution">
    <text evidence="2">The sequence shown here is derived from an EMBL/GenBank/DDBJ whole genome shotgun (WGS) entry which is preliminary data.</text>
</comment>
<dbReference type="PROSITE" id="PS51658">
    <property type="entry name" value="BFN"/>
    <property type="match status" value="1"/>
</dbReference>